<dbReference type="EMBL" id="CAEKKB010000001">
    <property type="protein sequence ID" value="CAB4294790.1"/>
    <property type="molecule type" value="Genomic_DNA"/>
</dbReference>
<evidence type="ECO:0000313" key="3">
    <source>
        <dbReference type="Proteomes" id="UP000507245"/>
    </source>
</evidence>
<reference evidence="3" key="1">
    <citation type="journal article" date="2020" name="Genome Biol.">
        <title>Gamete binning: chromosome-level and haplotype-resolved genome assembly enabled by high-throughput single-cell sequencing of gamete genomes.</title>
        <authorList>
            <person name="Campoy J.A."/>
            <person name="Sun H."/>
            <person name="Goel M."/>
            <person name="Jiao W.-B."/>
            <person name="Folz-Donahue K."/>
            <person name="Wang N."/>
            <person name="Rubio M."/>
            <person name="Liu C."/>
            <person name="Kukat C."/>
            <person name="Ruiz D."/>
            <person name="Huettel B."/>
            <person name="Schneeberger K."/>
        </authorList>
    </citation>
    <scope>NUCLEOTIDE SEQUENCE [LARGE SCALE GENOMIC DNA]</scope>
    <source>
        <strain evidence="3">cv. Rojo Pasion</strain>
    </source>
</reference>
<protein>
    <submittedName>
        <fullName evidence="2">Uncharacterized protein</fullName>
    </submittedName>
</protein>
<gene>
    <name evidence="2" type="ORF">ORAREDHAP_LOCUS5856</name>
</gene>
<accession>A0A6J5VZR1</accession>
<feature type="compositionally biased region" description="Basic and acidic residues" evidence="1">
    <location>
        <begin position="192"/>
        <end position="203"/>
    </location>
</feature>
<name>A0A6J5VZR1_PRUAR</name>
<feature type="region of interest" description="Disordered" evidence="1">
    <location>
        <begin position="183"/>
        <end position="203"/>
    </location>
</feature>
<evidence type="ECO:0000313" key="2">
    <source>
        <dbReference type="EMBL" id="CAB4294790.1"/>
    </source>
</evidence>
<sequence>MSTLEECDSHTASLAFREGVIQGTKMHRSLVKIPPVDMREVMARADGIIRLEEEELTQSKCATSIIGIPKPPSEQKVETKRYSSRQEPSNGPKQSRPFTRLTVSLAKLFHENKGQGIFRTPPAISESPEKQDMNKIWPIITTLDTLLMSAESQYRAKPEGRASEEGGSKTMTGNIVNEELLEINTIHGRPNPRKEKGLDPGSKKDELKRVISVTQKDMVGIEFPHNDALVVSLCVANSMTKRVMIDDESSADVLF</sequence>
<proteinExistence type="predicted"/>
<organism evidence="2 3">
    <name type="scientific">Prunus armeniaca</name>
    <name type="common">Apricot</name>
    <name type="synonym">Armeniaca vulgaris</name>
    <dbReference type="NCBI Taxonomy" id="36596"/>
    <lineage>
        <taxon>Eukaryota</taxon>
        <taxon>Viridiplantae</taxon>
        <taxon>Streptophyta</taxon>
        <taxon>Embryophyta</taxon>
        <taxon>Tracheophyta</taxon>
        <taxon>Spermatophyta</taxon>
        <taxon>Magnoliopsida</taxon>
        <taxon>eudicotyledons</taxon>
        <taxon>Gunneridae</taxon>
        <taxon>Pentapetalae</taxon>
        <taxon>rosids</taxon>
        <taxon>fabids</taxon>
        <taxon>Rosales</taxon>
        <taxon>Rosaceae</taxon>
        <taxon>Amygdaloideae</taxon>
        <taxon>Amygdaleae</taxon>
        <taxon>Prunus</taxon>
    </lineage>
</organism>
<feature type="compositionally biased region" description="Polar residues" evidence="1">
    <location>
        <begin position="85"/>
        <end position="97"/>
    </location>
</feature>
<dbReference type="OrthoDB" id="1748993at2759"/>
<dbReference type="Proteomes" id="UP000507245">
    <property type="component" value="Unassembled WGS sequence"/>
</dbReference>
<dbReference type="AlphaFoldDB" id="A0A6J5VZR1"/>
<keyword evidence="3" id="KW-1185">Reference proteome</keyword>
<feature type="region of interest" description="Disordered" evidence="1">
    <location>
        <begin position="63"/>
        <end position="98"/>
    </location>
</feature>
<evidence type="ECO:0000256" key="1">
    <source>
        <dbReference type="SAM" id="MobiDB-lite"/>
    </source>
</evidence>